<dbReference type="AlphaFoldDB" id="A0A5J4PDE2"/>
<sequence length="48" mass="5184">LNYNGSIQELCTVHTGVLTVHTRVLTVLTETMNGSYGSYLSSIPGLSR</sequence>
<comment type="caution">
    <text evidence="1">The sequence shown here is derived from an EMBL/GenBank/DDBJ whole genome shotgun (WGS) entry which is preliminary data.</text>
</comment>
<feature type="non-terminal residue" evidence="1">
    <location>
        <position position="1"/>
    </location>
</feature>
<reference evidence="1" key="1">
    <citation type="submission" date="2019-03" db="EMBL/GenBank/DDBJ databases">
        <title>Single cell metagenomics reveals metabolic interactions within the superorganism composed of flagellate Streblomastix strix and complex community of Bacteroidetes bacteria on its surface.</title>
        <authorList>
            <person name="Treitli S.C."/>
            <person name="Kolisko M."/>
            <person name="Husnik F."/>
            <person name="Keeling P."/>
            <person name="Hampl V."/>
        </authorList>
    </citation>
    <scope>NUCLEOTIDE SEQUENCE</scope>
    <source>
        <strain evidence="1">STM</strain>
    </source>
</reference>
<proteinExistence type="predicted"/>
<protein>
    <submittedName>
        <fullName evidence="1">Uncharacterized protein</fullName>
    </submittedName>
</protein>
<gene>
    <name evidence="1" type="ORF">EZS27_041886</name>
</gene>
<accession>A0A5J4PDE2</accession>
<name>A0A5J4PDE2_9ZZZZ</name>
<evidence type="ECO:0000313" key="1">
    <source>
        <dbReference type="EMBL" id="KAA6306459.1"/>
    </source>
</evidence>
<organism evidence="1">
    <name type="scientific">termite gut metagenome</name>
    <dbReference type="NCBI Taxonomy" id="433724"/>
    <lineage>
        <taxon>unclassified sequences</taxon>
        <taxon>metagenomes</taxon>
        <taxon>organismal metagenomes</taxon>
    </lineage>
</organism>
<dbReference type="EMBL" id="SNRY01009891">
    <property type="protein sequence ID" value="KAA6306459.1"/>
    <property type="molecule type" value="Genomic_DNA"/>
</dbReference>